<keyword evidence="5" id="KW-0443">Lipid metabolism</keyword>
<dbReference type="UniPathway" id="UPA00094"/>
<organism evidence="9">
    <name type="scientific">hydrothermal vent metagenome</name>
    <dbReference type="NCBI Taxonomy" id="652676"/>
    <lineage>
        <taxon>unclassified sequences</taxon>
        <taxon>metagenomes</taxon>
        <taxon>ecological metagenomes</taxon>
    </lineage>
</organism>
<name>A0A3B1BXF1_9ZZZZ</name>
<dbReference type="InterPro" id="IPR001249">
    <property type="entry name" value="AcCoA_biotinCC"/>
</dbReference>
<evidence type="ECO:0000256" key="3">
    <source>
        <dbReference type="ARBA" id="ARBA00022516"/>
    </source>
</evidence>
<comment type="pathway">
    <text evidence="1">Lipid metabolism; fatty acid biosynthesis.</text>
</comment>
<dbReference type="CDD" id="cd06850">
    <property type="entry name" value="biotinyl_domain"/>
    <property type="match status" value="1"/>
</dbReference>
<dbReference type="InterPro" id="IPR050709">
    <property type="entry name" value="Biotin_Carboxyl_Carrier/Decarb"/>
</dbReference>
<keyword evidence="7" id="KW-0092">Biotin</keyword>
<dbReference type="Pfam" id="PF00364">
    <property type="entry name" value="Biotin_lipoyl"/>
    <property type="match status" value="1"/>
</dbReference>
<evidence type="ECO:0000256" key="4">
    <source>
        <dbReference type="ARBA" id="ARBA00022832"/>
    </source>
</evidence>
<sequence length="148" mass="16345">MDLSELKKLIRLFENSEVNELELERDGVKVRLKKEEGPKVPYRPLPESELAPVVPVPAPVEDVTASAAGSHVIKAPMVGTFYRSSSPTARPFVEEGDIVRKGQALCIIEAMKLMNEIESEVNGKIIKVFPESGKPVEFGEPLFEIDIS</sequence>
<proteinExistence type="predicted"/>
<protein>
    <recommendedName>
        <fullName evidence="2">Biotin carboxyl carrier protein of acetyl-CoA carboxylase</fullName>
    </recommendedName>
</protein>
<accession>A0A3B1BXF1</accession>
<dbReference type="InterPro" id="IPR000089">
    <property type="entry name" value="Biotin_lipoyl"/>
</dbReference>
<gene>
    <name evidence="9" type="ORF">MNBD_NITROSPINAE01-210</name>
</gene>
<reference evidence="9" key="1">
    <citation type="submission" date="2018-06" db="EMBL/GenBank/DDBJ databases">
        <authorList>
            <person name="Zhirakovskaya E."/>
        </authorList>
    </citation>
    <scope>NUCLEOTIDE SEQUENCE</scope>
</reference>
<keyword evidence="6" id="KW-0275">Fatty acid biosynthesis</keyword>
<evidence type="ECO:0000313" key="9">
    <source>
        <dbReference type="EMBL" id="VAX16494.1"/>
    </source>
</evidence>
<evidence type="ECO:0000256" key="1">
    <source>
        <dbReference type="ARBA" id="ARBA00005194"/>
    </source>
</evidence>
<keyword evidence="4" id="KW-0276">Fatty acid metabolism</keyword>
<dbReference type="GO" id="GO:0006633">
    <property type="term" value="P:fatty acid biosynthetic process"/>
    <property type="evidence" value="ECO:0007669"/>
    <property type="project" value="UniProtKB-UniPathway"/>
</dbReference>
<dbReference type="PROSITE" id="PS00188">
    <property type="entry name" value="BIOTIN"/>
    <property type="match status" value="1"/>
</dbReference>
<dbReference type="EMBL" id="UOGC01000029">
    <property type="protein sequence ID" value="VAX16494.1"/>
    <property type="molecule type" value="Genomic_DNA"/>
</dbReference>
<dbReference type="GO" id="GO:0003989">
    <property type="term" value="F:acetyl-CoA carboxylase activity"/>
    <property type="evidence" value="ECO:0007669"/>
    <property type="project" value="InterPro"/>
</dbReference>
<dbReference type="NCBIfam" id="TIGR00531">
    <property type="entry name" value="BCCP"/>
    <property type="match status" value="1"/>
</dbReference>
<evidence type="ECO:0000259" key="8">
    <source>
        <dbReference type="PROSITE" id="PS50968"/>
    </source>
</evidence>
<dbReference type="AlphaFoldDB" id="A0A3B1BXF1"/>
<dbReference type="InterPro" id="IPR011053">
    <property type="entry name" value="Single_hybrid_motif"/>
</dbReference>
<dbReference type="Gene3D" id="2.40.50.100">
    <property type="match status" value="1"/>
</dbReference>
<dbReference type="PRINTS" id="PR01071">
    <property type="entry name" value="ACOABIOTINCC"/>
</dbReference>
<evidence type="ECO:0000256" key="7">
    <source>
        <dbReference type="ARBA" id="ARBA00023267"/>
    </source>
</evidence>
<keyword evidence="3" id="KW-0444">Lipid biosynthesis</keyword>
<feature type="domain" description="Lipoyl-binding" evidence="8">
    <location>
        <begin position="70"/>
        <end position="146"/>
    </location>
</feature>
<dbReference type="PANTHER" id="PTHR45266">
    <property type="entry name" value="OXALOACETATE DECARBOXYLASE ALPHA CHAIN"/>
    <property type="match status" value="1"/>
</dbReference>
<evidence type="ECO:0000256" key="2">
    <source>
        <dbReference type="ARBA" id="ARBA00017562"/>
    </source>
</evidence>
<dbReference type="PANTHER" id="PTHR45266:SF3">
    <property type="entry name" value="OXALOACETATE DECARBOXYLASE ALPHA CHAIN"/>
    <property type="match status" value="1"/>
</dbReference>
<dbReference type="FunFam" id="2.40.50.100:FF:000003">
    <property type="entry name" value="Acetyl-CoA carboxylase biotin carboxyl carrier protein"/>
    <property type="match status" value="1"/>
</dbReference>
<dbReference type="InterPro" id="IPR001882">
    <property type="entry name" value="Biotin_BS"/>
</dbReference>
<evidence type="ECO:0000256" key="5">
    <source>
        <dbReference type="ARBA" id="ARBA00023098"/>
    </source>
</evidence>
<dbReference type="GO" id="GO:0009317">
    <property type="term" value="C:acetyl-CoA carboxylase complex"/>
    <property type="evidence" value="ECO:0007669"/>
    <property type="project" value="InterPro"/>
</dbReference>
<dbReference type="SUPFAM" id="SSF51230">
    <property type="entry name" value="Single hybrid motif"/>
    <property type="match status" value="1"/>
</dbReference>
<evidence type="ECO:0000256" key="6">
    <source>
        <dbReference type="ARBA" id="ARBA00023160"/>
    </source>
</evidence>
<dbReference type="PROSITE" id="PS50968">
    <property type="entry name" value="BIOTINYL_LIPOYL"/>
    <property type="match status" value="1"/>
</dbReference>